<dbReference type="AlphaFoldDB" id="A0A0R0M0G8"/>
<dbReference type="VEuPathDB" id="MicrosporidiaDB:M153_7300018023"/>
<keyword evidence="2" id="KW-1185">Reference proteome</keyword>
<proteinExistence type="predicted"/>
<dbReference type="Proteomes" id="UP000051530">
    <property type="component" value="Unassembled WGS sequence"/>
</dbReference>
<sequence length="51" mass="6005">MIRGCYPGCNIVRSVTKMSDSRSIPVYSRDKNLLKFKLNSNQLKKKFYTFK</sequence>
<evidence type="ECO:0000313" key="1">
    <source>
        <dbReference type="EMBL" id="KRH94988.1"/>
    </source>
</evidence>
<gene>
    <name evidence="1" type="ORF">M153_7300018023</name>
</gene>
<organism evidence="1 2">
    <name type="scientific">Pseudoloma neurophilia</name>
    <dbReference type="NCBI Taxonomy" id="146866"/>
    <lineage>
        <taxon>Eukaryota</taxon>
        <taxon>Fungi</taxon>
        <taxon>Fungi incertae sedis</taxon>
        <taxon>Microsporidia</taxon>
        <taxon>Pseudoloma</taxon>
    </lineage>
</organism>
<evidence type="ECO:0000313" key="2">
    <source>
        <dbReference type="Proteomes" id="UP000051530"/>
    </source>
</evidence>
<protein>
    <submittedName>
        <fullName evidence="1">Uncharacterized protein</fullName>
    </submittedName>
</protein>
<name>A0A0R0M0G8_9MICR</name>
<dbReference type="EMBL" id="LGUB01000012">
    <property type="protein sequence ID" value="KRH94988.1"/>
    <property type="molecule type" value="Genomic_DNA"/>
</dbReference>
<comment type="caution">
    <text evidence="1">The sequence shown here is derived from an EMBL/GenBank/DDBJ whole genome shotgun (WGS) entry which is preliminary data.</text>
</comment>
<accession>A0A0R0M0G8</accession>
<reference evidence="1 2" key="1">
    <citation type="submission" date="2015-07" db="EMBL/GenBank/DDBJ databases">
        <title>The genome of Pseudoloma neurophilia, a relevant intracellular parasite of the zebrafish.</title>
        <authorList>
            <person name="Ndikumana S."/>
            <person name="Pelin A."/>
            <person name="Sanders J."/>
            <person name="Corradi N."/>
        </authorList>
    </citation>
    <scope>NUCLEOTIDE SEQUENCE [LARGE SCALE GENOMIC DNA]</scope>
    <source>
        <strain evidence="1 2">MK1</strain>
    </source>
</reference>